<sequence>MKKLITAYLFFLSFCIQPIFAQFEVLGSEDYGRIFSLTYDANVPNKVYAHTLKNHILVSTDNGGSWDILYSLPIGESASIEEMKLTADGTGLSFIAITPNRPYGAIMIYNITSNEVSKTFNLPNQNLNGNAVSYSFYEGDSDILLVDTNLGQTFYTADSGLSWETVYDAQDYDAVSIFNVAISPNNPEKLFLARGMEAGLLISEDAGQTWEVKLDGVSLEAIAFDPSNTETLLIGTAGTFDSTIENLYKSTDGGETFNIVPITWTTGVLDGINTIHYNPLNPSQIIILEENEIVISRDSGATWQNIVYLEDNPLSYSFGKHASFNPQNSEEVLITSNYVPLFSTDGGETVTWLKSPYYASEGNLELYLDDENANLYYGVRFGFVHRDLNTELELEYNVLPFNYSSSNPGPTVLADKITANRIFTLTPSFMGSNFEVSHDNGVTKHFLTSLYMNGFTALGTYPQANETVMVAFSGFSPSDTVLKKFDFTDINSVVQTDITLPFLDIINGILIDSSGKITLSVGVEIYSSTDDGNTWSNDSNGLEVMTSDDLIFDLKRDPFNANTLAIATSKGIFISTDSGENWVQKSTDLVFKLCFSTETEGAIVATTYTSEVSEFSLSFSTDSGDSWDTFNNGQLLSISSRSAAYQFYENSVKVYIGSFDLGLLTYTIDFTSLSNSDYDKTNQVMVYPNPVNDVLNIKLQDNASFKVALYNMTGQQMLNADGIEKLDISHLAPGMYLLRVISSSNKVFLKKIIID</sequence>
<gene>
    <name evidence="4" type="ORF">DFQ09_10850</name>
</gene>
<evidence type="ECO:0000313" key="5">
    <source>
        <dbReference type="Proteomes" id="UP000256919"/>
    </source>
</evidence>
<name>A0A3D9LNS6_9FLAO</name>
<comment type="caution">
    <text evidence="4">The sequence shown here is derived from an EMBL/GenBank/DDBJ whole genome shotgun (WGS) entry which is preliminary data.</text>
</comment>
<dbReference type="InterPro" id="IPR050310">
    <property type="entry name" value="VPS10-sortilin"/>
</dbReference>
<organism evidence="4 5">
    <name type="scientific">Winogradskyella pacifica</name>
    <dbReference type="NCBI Taxonomy" id="664642"/>
    <lineage>
        <taxon>Bacteria</taxon>
        <taxon>Pseudomonadati</taxon>
        <taxon>Bacteroidota</taxon>
        <taxon>Flavobacteriia</taxon>
        <taxon>Flavobacteriales</taxon>
        <taxon>Flavobacteriaceae</taxon>
        <taxon>Winogradskyella</taxon>
    </lineage>
</organism>
<feature type="signal peptide" evidence="2">
    <location>
        <begin position="1"/>
        <end position="21"/>
    </location>
</feature>
<keyword evidence="1 2" id="KW-0732">Signal</keyword>
<feature type="domain" description="Secretion system C-terminal sorting" evidence="3">
    <location>
        <begin position="686"/>
        <end position="754"/>
    </location>
</feature>
<feature type="chain" id="PRO_5017714449" evidence="2">
    <location>
        <begin position="22"/>
        <end position="755"/>
    </location>
</feature>
<dbReference type="InterPro" id="IPR036278">
    <property type="entry name" value="Sialidase_sf"/>
</dbReference>
<dbReference type="AlphaFoldDB" id="A0A3D9LNS6"/>
<dbReference type="RefSeq" id="WP_115811795.1">
    <property type="nucleotide sequence ID" value="NZ_QREI01000008.1"/>
</dbReference>
<dbReference type="GO" id="GO:0016020">
    <property type="term" value="C:membrane"/>
    <property type="evidence" value="ECO:0007669"/>
    <property type="project" value="TreeGrafter"/>
</dbReference>
<dbReference type="NCBIfam" id="TIGR04183">
    <property type="entry name" value="Por_Secre_tail"/>
    <property type="match status" value="1"/>
</dbReference>
<dbReference type="SUPFAM" id="SSF110296">
    <property type="entry name" value="Oligoxyloglucan reducing end-specific cellobiohydrolase"/>
    <property type="match status" value="2"/>
</dbReference>
<dbReference type="Pfam" id="PF18962">
    <property type="entry name" value="Por_Secre_tail"/>
    <property type="match status" value="1"/>
</dbReference>
<accession>A0A3D9LNS6</accession>
<dbReference type="EMBL" id="QREI01000008">
    <property type="protein sequence ID" value="REE08174.1"/>
    <property type="molecule type" value="Genomic_DNA"/>
</dbReference>
<evidence type="ECO:0000256" key="2">
    <source>
        <dbReference type="SAM" id="SignalP"/>
    </source>
</evidence>
<reference evidence="4 5" key="1">
    <citation type="submission" date="2018-07" db="EMBL/GenBank/DDBJ databases">
        <title>Genomic Encyclopedia of Type Strains, Phase III (KMG-III): the genomes of soil and plant-associated and newly described type strains.</title>
        <authorList>
            <person name="Whitman W."/>
        </authorList>
    </citation>
    <scope>NUCLEOTIDE SEQUENCE [LARGE SCALE GENOMIC DNA]</scope>
    <source>
        <strain evidence="4 5">CECT 7948</strain>
    </source>
</reference>
<evidence type="ECO:0000256" key="1">
    <source>
        <dbReference type="ARBA" id="ARBA00022729"/>
    </source>
</evidence>
<dbReference type="Proteomes" id="UP000256919">
    <property type="component" value="Unassembled WGS sequence"/>
</dbReference>
<dbReference type="SUPFAM" id="SSF50939">
    <property type="entry name" value="Sialidases"/>
    <property type="match status" value="1"/>
</dbReference>
<dbReference type="Gene3D" id="2.130.10.10">
    <property type="entry name" value="YVTN repeat-like/Quinoprotein amine dehydrogenase"/>
    <property type="match status" value="3"/>
</dbReference>
<dbReference type="PANTHER" id="PTHR12106:SF27">
    <property type="entry name" value="SORTILIN-RELATED RECEPTOR"/>
    <property type="match status" value="1"/>
</dbReference>
<protein>
    <submittedName>
        <fullName evidence="4">Putative secreted protein (Por secretion system target)</fullName>
    </submittedName>
</protein>
<dbReference type="InterPro" id="IPR026444">
    <property type="entry name" value="Secre_tail"/>
</dbReference>
<evidence type="ECO:0000313" key="4">
    <source>
        <dbReference type="EMBL" id="REE08174.1"/>
    </source>
</evidence>
<dbReference type="InterPro" id="IPR015943">
    <property type="entry name" value="WD40/YVTN_repeat-like_dom_sf"/>
</dbReference>
<dbReference type="GO" id="GO:0006892">
    <property type="term" value="P:post-Golgi vesicle-mediated transport"/>
    <property type="evidence" value="ECO:0007669"/>
    <property type="project" value="TreeGrafter"/>
</dbReference>
<evidence type="ECO:0000259" key="3">
    <source>
        <dbReference type="Pfam" id="PF18962"/>
    </source>
</evidence>
<dbReference type="OrthoDB" id="9757947at2"/>
<keyword evidence="5" id="KW-1185">Reference proteome</keyword>
<proteinExistence type="predicted"/>
<dbReference type="PANTHER" id="PTHR12106">
    <property type="entry name" value="SORTILIN RELATED"/>
    <property type="match status" value="1"/>
</dbReference>